<evidence type="ECO:0000313" key="3">
    <source>
        <dbReference type="EMBL" id="KCW72926.1"/>
    </source>
</evidence>
<dbReference type="Gramene" id="KCW72926">
    <property type="protein sequence ID" value="KCW72926"/>
    <property type="gene ID" value="EUGRSUZ_E01365"/>
</dbReference>
<evidence type="ECO:0000256" key="1">
    <source>
        <dbReference type="SAM" id="MobiDB-lite"/>
    </source>
</evidence>
<feature type="compositionally biased region" description="Polar residues" evidence="1">
    <location>
        <begin position="299"/>
        <end position="308"/>
    </location>
</feature>
<dbReference type="OMA" id="SLKWRKC"/>
<gene>
    <name evidence="3" type="ORF">EUGRSUZ_E01365</name>
</gene>
<dbReference type="PANTHER" id="PTHR34786:SF1">
    <property type="entry name" value="OS09G0504900 PROTEIN"/>
    <property type="match status" value="1"/>
</dbReference>
<dbReference type="InParanoid" id="A0A059C446"/>
<dbReference type="AlphaFoldDB" id="A0A059C446"/>
<name>A0A059C446_EUCGR</name>
<accession>A0A059C446</accession>
<dbReference type="EMBL" id="KK198757">
    <property type="protein sequence ID" value="KCW72926.1"/>
    <property type="molecule type" value="Genomic_DNA"/>
</dbReference>
<feature type="domain" description="Nucleolus and neural progenitor protein-like N-terminal" evidence="2">
    <location>
        <begin position="5"/>
        <end position="164"/>
    </location>
</feature>
<dbReference type="STRING" id="71139.A0A059C446"/>
<feature type="compositionally biased region" description="Polar residues" evidence="1">
    <location>
        <begin position="343"/>
        <end position="352"/>
    </location>
</feature>
<feature type="region of interest" description="Disordered" evidence="1">
    <location>
        <begin position="276"/>
        <end position="369"/>
    </location>
</feature>
<protein>
    <recommendedName>
        <fullName evidence="2">Nucleolus and neural progenitor protein-like N-terminal domain-containing protein</fullName>
    </recommendedName>
</protein>
<dbReference type="KEGG" id="egr:104444320"/>
<dbReference type="OrthoDB" id="114080at2759"/>
<dbReference type="eggNOG" id="ENOG502QSFD">
    <property type="taxonomic scope" value="Eukaryota"/>
</dbReference>
<organism evidence="3">
    <name type="scientific">Eucalyptus grandis</name>
    <name type="common">Flooded gum</name>
    <dbReference type="NCBI Taxonomy" id="71139"/>
    <lineage>
        <taxon>Eukaryota</taxon>
        <taxon>Viridiplantae</taxon>
        <taxon>Streptophyta</taxon>
        <taxon>Embryophyta</taxon>
        <taxon>Tracheophyta</taxon>
        <taxon>Spermatophyta</taxon>
        <taxon>Magnoliopsida</taxon>
        <taxon>eudicotyledons</taxon>
        <taxon>Gunneridae</taxon>
        <taxon>Pentapetalae</taxon>
        <taxon>rosids</taxon>
        <taxon>malvids</taxon>
        <taxon>Myrtales</taxon>
        <taxon>Myrtaceae</taxon>
        <taxon>Myrtoideae</taxon>
        <taxon>Eucalypteae</taxon>
        <taxon>Eucalyptus</taxon>
    </lineage>
</organism>
<sequence length="385" mass="43039">MMGSEVETLEERLKSSLVQLHAECAILERMVYKNKNQHRRCSYFQYLLKVRRDLRLLRSAKLEELLSSCFQVITGKKPKQKVHLLESLKWRKCDVGKPNFIEQLHGVARLLSQMVEPMLKAACEISILLARSFFMGFSMTILSLLARLRVLVQQILLDVVSVFNIVSSVSQKKQSVKLTHEGVEVFREFYPTHRDYIMLECIWQTDKFILLESTYKNDGSNSAGDRENASLGAPAIHYKSIDCSLEDERDSVPQKAEMGKAVEQALLQVEEEVTGSIPNASVPSGHEKQGNVSSEEEQNATTAQTPENEVSVDGGYLNDPSPSSDPSNMKSGTKKVAFVSIKKPSSSSNVDCNSDKTNVKSGNVENPFFNLLAGGNLRESLLDDD</sequence>
<dbReference type="FunCoup" id="A0A059C446">
    <property type="interactions" value="482"/>
</dbReference>
<evidence type="ECO:0000259" key="2">
    <source>
        <dbReference type="Pfam" id="PF14780"/>
    </source>
</evidence>
<dbReference type="Pfam" id="PF14780">
    <property type="entry name" value="NEPRO_N"/>
    <property type="match status" value="1"/>
</dbReference>
<proteinExistence type="predicted"/>
<reference evidence="3" key="1">
    <citation type="submission" date="2013-07" db="EMBL/GenBank/DDBJ databases">
        <title>The genome of Eucalyptus grandis.</title>
        <authorList>
            <person name="Schmutz J."/>
            <person name="Hayes R."/>
            <person name="Myburg A."/>
            <person name="Tuskan G."/>
            <person name="Grattapaglia D."/>
            <person name="Rokhsar D.S."/>
        </authorList>
    </citation>
    <scope>NUCLEOTIDE SEQUENCE</scope>
    <source>
        <tissue evidence="3">Leaf extractions</tissue>
    </source>
</reference>
<dbReference type="InterPro" id="IPR027951">
    <property type="entry name" value="Nepro_N"/>
</dbReference>
<dbReference type="PANTHER" id="PTHR34786">
    <property type="entry name" value="OS09G0504900 PROTEIN"/>
    <property type="match status" value="1"/>
</dbReference>